<evidence type="ECO:0000313" key="2">
    <source>
        <dbReference type="Proteomes" id="UP000002668"/>
    </source>
</evidence>
<dbReference type="InParanoid" id="E5AEZ7"/>
<accession>E5AEZ7</accession>
<dbReference type="AlphaFoldDB" id="E5AEZ7"/>
<organism evidence="1 2">
    <name type="scientific">Leptosphaeria maculans (strain JN3 / isolate v23.1.3 / race Av1-4-5-6-7-8)</name>
    <name type="common">Blackleg fungus</name>
    <name type="synonym">Phoma lingam</name>
    <dbReference type="NCBI Taxonomy" id="985895"/>
    <lineage>
        <taxon>Eukaryota</taxon>
        <taxon>Fungi</taxon>
        <taxon>Dikarya</taxon>
        <taxon>Ascomycota</taxon>
        <taxon>Pezizomycotina</taxon>
        <taxon>Dothideomycetes</taxon>
        <taxon>Pleosporomycetidae</taxon>
        <taxon>Pleosporales</taxon>
        <taxon>Pleosporineae</taxon>
        <taxon>Leptosphaeriaceae</taxon>
        <taxon>Plenodomus</taxon>
        <taxon>Plenodomus lingam/Leptosphaeria maculans species complex</taxon>
    </lineage>
</organism>
<keyword evidence="2" id="KW-1185">Reference proteome</keyword>
<dbReference type="VEuPathDB" id="FungiDB:LEMA_uP005730.1"/>
<proteinExistence type="predicted"/>
<reference evidence="2" key="1">
    <citation type="journal article" date="2011" name="Nat. Commun.">
        <title>Effector diversification within compartments of the Leptosphaeria maculans genome affected by Repeat-Induced Point mutations.</title>
        <authorList>
            <person name="Rouxel T."/>
            <person name="Grandaubert J."/>
            <person name="Hane J.K."/>
            <person name="Hoede C."/>
            <person name="van de Wouw A.P."/>
            <person name="Couloux A."/>
            <person name="Dominguez V."/>
            <person name="Anthouard V."/>
            <person name="Bally P."/>
            <person name="Bourras S."/>
            <person name="Cozijnsen A.J."/>
            <person name="Ciuffetti L.M."/>
            <person name="Degrave A."/>
            <person name="Dilmaghani A."/>
            <person name="Duret L."/>
            <person name="Fudal I."/>
            <person name="Goodwin S.B."/>
            <person name="Gout L."/>
            <person name="Glaser N."/>
            <person name="Linglin J."/>
            <person name="Kema G.H.J."/>
            <person name="Lapalu N."/>
            <person name="Lawrence C.B."/>
            <person name="May K."/>
            <person name="Meyer M."/>
            <person name="Ollivier B."/>
            <person name="Poulain J."/>
            <person name="Schoch C.L."/>
            <person name="Simon A."/>
            <person name="Spatafora J.W."/>
            <person name="Stachowiak A."/>
            <person name="Turgeon B.G."/>
            <person name="Tyler B.M."/>
            <person name="Vincent D."/>
            <person name="Weissenbach J."/>
            <person name="Amselem J."/>
            <person name="Quesneville H."/>
            <person name="Oliver R.P."/>
            <person name="Wincker P."/>
            <person name="Balesdent M.-H."/>
            <person name="Howlett B.J."/>
        </authorList>
    </citation>
    <scope>NUCLEOTIDE SEQUENCE [LARGE SCALE GENOMIC DNA]</scope>
    <source>
        <strain evidence="2">JN3 / isolate v23.1.3 / race Av1-4-5-6-7-8</strain>
    </source>
</reference>
<dbReference type="HOGENOM" id="CLU_3050783_0_0_1"/>
<protein>
    <submittedName>
        <fullName evidence="1">Predicted protein</fullName>
    </submittedName>
</protein>
<dbReference type="EMBL" id="FP929139">
    <property type="protein sequence ID" value="CBY01786.1"/>
    <property type="molecule type" value="Genomic_DNA"/>
</dbReference>
<gene>
    <name evidence="1" type="ORF">LEMA_uP005730.1</name>
</gene>
<name>E5AEZ7_LEPMJ</name>
<sequence length="54" mass="5977">MQVVAQATTMAMHCAKYDSTATEVRQDRQCFPVATTLFTDARNVATTAPKQIRT</sequence>
<dbReference type="Proteomes" id="UP000002668">
    <property type="component" value="Genome"/>
</dbReference>
<evidence type="ECO:0000313" key="1">
    <source>
        <dbReference type="EMBL" id="CBY01786.1"/>
    </source>
</evidence>